<keyword evidence="3" id="KW-1185">Reference proteome</keyword>
<evidence type="ECO:0000313" key="3">
    <source>
        <dbReference type="Proteomes" id="UP000033649"/>
    </source>
</evidence>
<comment type="caution">
    <text evidence="2">The sequence shown here is derived from an EMBL/GenBank/DDBJ whole genome shotgun (WGS) entry which is preliminary data.</text>
</comment>
<dbReference type="PATRIC" id="fig|429727.3.peg.1156"/>
<feature type="region of interest" description="Disordered" evidence="1">
    <location>
        <begin position="42"/>
        <end position="61"/>
    </location>
</feature>
<evidence type="ECO:0000313" key="2">
    <source>
        <dbReference type="EMBL" id="KKB09408.1"/>
    </source>
</evidence>
<dbReference type="Proteomes" id="UP000033649">
    <property type="component" value="Unassembled WGS sequence"/>
</dbReference>
<accession>A0A0F5FKT0</accession>
<protein>
    <submittedName>
        <fullName evidence="2">Uncharacterized protein</fullName>
    </submittedName>
</protein>
<gene>
    <name evidence="2" type="ORF">VE26_05590</name>
</gene>
<proteinExistence type="predicted"/>
<reference evidence="2 3" key="1">
    <citation type="submission" date="2015-03" db="EMBL/GenBank/DDBJ databases">
        <authorList>
            <person name="Hassan Y."/>
            <person name="Lepp D."/>
            <person name="Li X.-Z."/>
            <person name="Zhou T."/>
        </authorList>
    </citation>
    <scope>NUCLEOTIDE SEQUENCE [LARGE SCALE GENOMIC DNA]</scope>
    <source>
        <strain evidence="2 3">IPL18</strain>
    </source>
</reference>
<organism evidence="2 3">
    <name type="scientific">Devosia chinhatensis</name>
    <dbReference type="NCBI Taxonomy" id="429727"/>
    <lineage>
        <taxon>Bacteria</taxon>
        <taxon>Pseudomonadati</taxon>
        <taxon>Pseudomonadota</taxon>
        <taxon>Alphaproteobacteria</taxon>
        <taxon>Hyphomicrobiales</taxon>
        <taxon>Devosiaceae</taxon>
        <taxon>Devosia</taxon>
    </lineage>
</organism>
<evidence type="ECO:0000256" key="1">
    <source>
        <dbReference type="SAM" id="MobiDB-lite"/>
    </source>
</evidence>
<name>A0A0F5FKT0_9HYPH</name>
<dbReference type="STRING" id="429727.VE26_05590"/>
<dbReference type="EMBL" id="JZEY01000054">
    <property type="protein sequence ID" value="KKB09408.1"/>
    <property type="molecule type" value="Genomic_DNA"/>
</dbReference>
<sequence>MGGPIMFLSIERWAERNGLASQDDFAGLLAALSVLDEEWRRKSPNAPKGRPLSPELFDALF</sequence>
<dbReference type="AlphaFoldDB" id="A0A0F5FKT0"/>